<feature type="domain" description="Mur ligase C-terminal" evidence="7">
    <location>
        <begin position="383"/>
        <end position="466"/>
    </location>
</feature>
<evidence type="ECO:0000256" key="6">
    <source>
        <dbReference type="ARBA" id="ARBA00022842"/>
    </source>
</evidence>
<protein>
    <recommendedName>
        <fullName evidence="11">Mur ligase central domain-containing protein</fullName>
    </recommendedName>
</protein>
<evidence type="ECO:0000259" key="7">
    <source>
        <dbReference type="Pfam" id="PF02875"/>
    </source>
</evidence>
<evidence type="ECO:0000256" key="5">
    <source>
        <dbReference type="ARBA" id="ARBA00022840"/>
    </source>
</evidence>
<dbReference type="InterPro" id="IPR013221">
    <property type="entry name" value="Mur_ligase_cen"/>
</dbReference>
<organism evidence="9 10">
    <name type="scientific">Daucus carota subsp. sativus</name>
    <name type="common">Carrot</name>
    <dbReference type="NCBI Taxonomy" id="79200"/>
    <lineage>
        <taxon>Eukaryota</taxon>
        <taxon>Viridiplantae</taxon>
        <taxon>Streptophyta</taxon>
        <taxon>Embryophyta</taxon>
        <taxon>Tracheophyta</taxon>
        <taxon>Spermatophyta</taxon>
        <taxon>Magnoliopsida</taxon>
        <taxon>eudicotyledons</taxon>
        <taxon>Gunneridae</taxon>
        <taxon>Pentapetalae</taxon>
        <taxon>asterids</taxon>
        <taxon>campanulids</taxon>
        <taxon>Apiales</taxon>
        <taxon>Apiaceae</taxon>
        <taxon>Apioideae</taxon>
        <taxon>Scandiceae</taxon>
        <taxon>Daucinae</taxon>
        <taxon>Daucus</taxon>
        <taxon>Daucus sect. Daucus</taxon>
    </lineage>
</organism>
<dbReference type="GO" id="GO:0008841">
    <property type="term" value="F:dihydrofolate synthase activity"/>
    <property type="evidence" value="ECO:0007669"/>
    <property type="project" value="TreeGrafter"/>
</dbReference>
<dbReference type="SUPFAM" id="SSF53623">
    <property type="entry name" value="MurD-like peptide ligases, catalytic domain"/>
    <property type="match status" value="1"/>
</dbReference>
<dbReference type="NCBIfam" id="TIGR01499">
    <property type="entry name" value="folC"/>
    <property type="match status" value="1"/>
</dbReference>
<evidence type="ECO:0000256" key="3">
    <source>
        <dbReference type="ARBA" id="ARBA00022723"/>
    </source>
</evidence>
<dbReference type="PROSITE" id="PS01012">
    <property type="entry name" value="FOLYLPOLYGLU_SYNT_2"/>
    <property type="match status" value="1"/>
</dbReference>
<dbReference type="KEGG" id="dcr:108196284"/>
<name>A0AAF0XJ81_DAUCS</name>
<keyword evidence="4" id="KW-0547">Nucleotide-binding</keyword>
<proteinExistence type="inferred from homology"/>
<keyword evidence="10" id="KW-1185">Reference proteome</keyword>
<dbReference type="SUPFAM" id="SSF53244">
    <property type="entry name" value="MurD-like peptide ligases, peptide-binding domain"/>
    <property type="match status" value="1"/>
</dbReference>
<dbReference type="PANTHER" id="PTHR11136:SF0">
    <property type="entry name" value="DIHYDROFOLATE SYNTHETASE-RELATED"/>
    <property type="match status" value="1"/>
</dbReference>
<comment type="similarity">
    <text evidence="1">Belongs to the folylpolyglutamate synthase family.</text>
</comment>
<dbReference type="Proteomes" id="UP000077755">
    <property type="component" value="Chromosome 7"/>
</dbReference>
<dbReference type="Gene3D" id="3.90.190.20">
    <property type="entry name" value="Mur ligase, C-terminal domain"/>
    <property type="match status" value="1"/>
</dbReference>
<dbReference type="Pfam" id="PF08245">
    <property type="entry name" value="Mur_ligase_M"/>
    <property type="match status" value="1"/>
</dbReference>
<dbReference type="GO" id="GO:0004326">
    <property type="term" value="F:tetrahydrofolylpolyglutamate synthase activity"/>
    <property type="evidence" value="ECO:0007669"/>
    <property type="project" value="InterPro"/>
</dbReference>
<gene>
    <name evidence="9" type="ORF">DCAR_0728203</name>
</gene>
<keyword evidence="6" id="KW-0460">Magnesium</keyword>
<dbReference type="InterPro" id="IPR001645">
    <property type="entry name" value="Folylpolyglutamate_synth"/>
</dbReference>
<dbReference type="Gene3D" id="3.40.1190.10">
    <property type="entry name" value="Mur-like, catalytic domain"/>
    <property type="match status" value="1"/>
</dbReference>
<dbReference type="PANTHER" id="PTHR11136">
    <property type="entry name" value="FOLYLPOLYGLUTAMATE SYNTHASE-RELATED"/>
    <property type="match status" value="1"/>
</dbReference>
<dbReference type="InterPro" id="IPR018109">
    <property type="entry name" value="Folylpolyglutamate_synth_CS"/>
</dbReference>
<evidence type="ECO:0000313" key="9">
    <source>
        <dbReference type="EMBL" id="WOH08755.1"/>
    </source>
</evidence>
<dbReference type="GO" id="GO:0046872">
    <property type="term" value="F:metal ion binding"/>
    <property type="evidence" value="ECO:0007669"/>
    <property type="project" value="UniProtKB-KW"/>
</dbReference>
<keyword evidence="5" id="KW-0067">ATP-binding</keyword>
<dbReference type="Pfam" id="PF02875">
    <property type="entry name" value="Mur_ligase_C"/>
    <property type="match status" value="1"/>
</dbReference>
<evidence type="ECO:0000256" key="2">
    <source>
        <dbReference type="ARBA" id="ARBA00022598"/>
    </source>
</evidence>
<accession>A0AAF0XJ81</accession>
<dbReference type="InterPro" id="IPR036615">
    <property type="entry name" value="Mur_ligase_C_dom_sf"/>
</dbReference>
<evidence type="ECO:0000259" key="8">
    <source>
        <dbReference type="Pfam" id="PF08245"/>
    </source>
</evidence>
<reference evidence="9" key="1">
    <citation type="journal article" date="2016" name="Nat. Genet.">
        <title>A high-quality carrot genome assembly provides new insights into carotenoid accumulation and asterid genome evolution.</title>
        <authorList>
            <person name="Iorizzo M."/>
            <person name="Ellison S."/>
            <person name="Senalik D."/>
            <person name="Zeng P."/>
            <person name="Satapoomin P."/>
            <person name="Huang J."/>
            <person name="Bowman M."/>
            <person name="Iovene M."/>
            <person name="Sanseverino W."/>
            <person name="Cavagnaro P."/>
            <person name="Yildiz M."/>
            <person name="Macko-Podgorni A."/>
            <person name="Moranska E."/>
            <person name="Grzebelus E."/>
            <person name="Grzebelus D."/>
            <person name="Ashrafi H."/>
            <person name="Zheng Z."/>
            <person name="Cheng S."/>
            <person name="Spooner D."/>
            <person name="Van Deynze A."/>
            <person name="Simon P."/>
        </authorList>
    </citation>
    <scope>NUCLEOTIDE SEQUENCE</scope>
    <source>
        <tissue evidence="9">Leaf</tissue>
    </source>
</reference>
<evidence type="ECO:0000313" key="10">
    <source>
        <dbReference type="Proteomes" id="UP000077755"/>
    </source>
</evidence>
<keyword evidence="3" id="KW-0479">Metal-binding</keyword>
<reference evidence="9" key="2">
    <citation type="submission" date="2022-03" db="EMBL/GenBank/DDBJ databases">
        <title>Draft title - Genomic analysis of global carrot germplasm unveils the trajectory of domestication and the origin of high carotenoid orange carrot.</title>
        <authorList>
            <person name="Iorizzo M."/>
            <person name="Ellison S."/>
            <person name="Senalik D."/>
            <person name="Macko-Podgorni A."/>
            <person name="Grzebelus D."/>
            <person name="Bostan H."/>
            <person name="Rolling W."/>
            <person name="Curaba J."/>
            <person name="Simon P."/>
        </authorList>
    </citation>
    <scope>NUCLEOTIDE SEQUENCE</scope>
    <source>
        <tissue evidence="9">Leaf</tissue>
    </source>
</reference>
<dbReference type="InterPro" id="IPR004101">
    <property type="entry name" value="Mur_ligase_C"/>
</dbReference>
<sequence length="540" mass="58172">MKVVSRSVRCCTQSRHTLHNYAALKPLNRGLSQLPQQDPELKDLLSYLDNRKNYEKLGVPTGAGTDSDDGFDLGRMTSLMQFLGNPHSKFQAIHVAGTKGKGSTAAFLSNILRAQGYSVGCYTSPHIHSIRERISVGKISEPVSARSLNLLFQRSKMMLDQAIEKEDKRISHFEVLTAMAFKLFADENIDIAVVEAGLGGARDATNILSSSTLAASVITTIGEEHMAALGGSLESIAIAKSGIVKTNRPLVLGGPYLPEIESILRAKASSMGSPVVSASDSGNKSVIKGVGDVCGKPCQTCDIVLEIESDLKLCTQLLNVNLRMLGPHQLQNAATATCAALCLRHQGWSIADEAIRTGLEHTELLGRSHFLSSEEAEAIGLPGTKILLDGAHTKESAKALADTIRMTFPKARLVLVVAMASDKDHISFAKELLQVRQLEAVVLTKVSIAGDNYRSTPSSLLRDSWILASKDVGIEICDYGIATTKKQEHRTVALVESSDEDTLGMVNQILRTRGRDQADNIVVVTGSLHIVSSVLGNLQR</sequence>
<feature type="domain" description="Mur ligase central" evidence="8">
    <location>
        <begin position="95"/>
        <end position="340"/>
    </location>
</feature>
<evidence type="ECO:0000256" key="4">
    <source>
        <dbReference type="ARBA" id="ARBA00022741"/>
    </source>
</evidence>
<evidence type="ECO:0000256" key="1">
    <source>
        <dbReference type="ARBA" id="ARBA00008276"/>
    </source>
</evidence>
<dbReference type="FunFam" id="3.40.1190.10:FF:000012">
    <property type="entry name" value="Dihydrofolate synthetase"/>
    <property type="match status" value="1"/>
</dbReference>
<dbReference type="PROSITE" id="PS01011">
    <property type="entry name" value="FOLYLPOLYGLU_SYNT_1"/>
    <property type="match status" value="1"/>
</dbReference>
<evidence type="ECO:0008006" key="11">
    <source>
        <dbReference type="Google" id="ProtNLM"/>
    </source>
</evidence>
<keyword evidence="2" id="KW-0436">Ligase</keyword>
<dbReference type="GO" id="GO:0005737">
    <property type="term" value="C:cytoplasm"/>
    <property type="evidence" value="ECO:0007669"/>
    <property type="project" value="TreeGrafter"/>
</dbReference>
<dbReference type="InterPro" id="IPR036565">
    <property type="entry name" value="Mur-like_cat_sf"/>
</dbReference>
<dbReference type="AlphaFoldDB" id="A0AAF0XJ81"/>
<dbReference type="EMBL" id="CP093349">
    <property type="protein sequence ID" value="WOH08755.1"/>
    <property type="molecule type" value="Genomic_DNA"/>
</dbReference>
<dbReference type="GO" id="GO:0005524">
    <property type="term" value="F:ATP binding"/>
    <property type="evidence" value="ECO:0007669"/>
    <property type="project" value="UniProtKB-KW"/>
</dbReference>